<accession>A0A1V2ZWC5</accession>
<dbReference type="AlphaFoldDB" id="A0A1V2ZWC5"/>
<proteinExistence type="predicted"/>
<sequence>MNETDSPEESYNNAARRLIDLANRLAEDGDAVDTGDVADGLLAGAVHFWLYSRQPCGDVRCEECSPFSDAESRLAMLHELVDELARDSEYFHASTDTTVGHA</sequence>
<comment type="caution">
    <text evidence="1">The sequence shown here is derived from an EMBL/GenBank/DDBJ whole genome shotgun (WGS) entry which is preliminary data.</text>
</comment>
<dbReference type="STRING" id="252474.B1A74_11035"/>
<organism evidence="1 2">
    <name type="scientific">Thioalkalivibrio halophilus</name>
    <dbReference type="NCBI Taxonomy" id="252474"/>
    <lineage>
        <taxon>Bacteria</taxon>
        <taxon>Pseudomonadati</taxon>
        <taxon>Pseudomonadota</taxon>
        <taxon>Gammaproteobacteria</taxon>
        <taxon>Chromatiales</taxon>
        <taxon>Ectothiorhodospiraceae</taxon>
        <taxon>Thioalkalivibrio</taxon>
    </lineage>
</organism>
<evidence type="ECO:0000313" key="2">
    <source>
        <dbReference type="Proteomes" id="UP000189177"/>
    </source>
</evidence>
<dbReference type="RefSeq" id="WP_018870983.1">
    <property type="nucleotide sequence ID" value="NZ_MUZR01000050.1"/>
</dbReference>
<reference evidence="1 2" key="1">
    <citation type="submission" date="2017-02" db="EMBL/GenBank/DDBJ databases">
        <title>Genomic diversity within the haloalkaliphilic genus Thioalkalivibrio.</title>
        <authorList>
            <person name="Ahn A.-C."/>
            <person name="Meier-Kolthoff J."/>
            <person name="Overmars L."/>
            <person name="Richter M."/>
            <person name="Woyke T."/>
            <person name="Sorokin D.Y."/>
            <person name="Muyzer G."/>
        </authorList>
    </citation>
    <scope>NUCLEOTIDE SEQUENCE [LARGE SCALE GENOMIC DNA]</scope>
    <source>
        <strain evidence="1 2">HL17</strain>
    </source>
</reference>
<dbReference type="OrthoDB" id="5784205at2"/>
<protein>
    <submittedName>
        <fullName evidence="1">Uncharacterized protein</fullName>
    </submittedName>
</protein>
<evidence type="ECO:0000313" key="1">
    <source>
        <dbReference type="EMBL" id="OOC09414.1"/>
    </source>
</evidence>
<gene>
    <name evidence="1" type="ORF">B1A74_11035</name>
</gene>
<name>A0A1V2ZWC5_9GAMM</name>
<dbReference type="Proteomes" id="UP000189177">
    <property type="component" value="Unassembled WGS sequence"/>
</dbReference>
<keyword evidence="2" id="KW-1185">Reference proteome</keyword>
<dbReference type="EMBL" id="MUZR01000050">
    <property type="protein sequence ID" value="OOC09414.1"/>
    <property type="molecule type" value="Genomic_DNA"/>
</dbReference>